<keyword evidence="6 8" id="KW-1133">Transmembrane helix</keyword>
<organism evidence="10 11">
    <name type="scientific">Hanseniaspora opuntiae</name>
    <dbReference type="NCBI Taxonomy" id="211096"/>
    <lineage>
        <taxon>Eukaryota</taxon>
        <taxon>Fungi</taxon>
        <taxon>Dikarya</taxon>
        <taxon>Ascomycota</taxon>
        <taxon>Saccharomycotina</taxon>
        <taxon>Saccharomycetes</taxon>
        <taxon>Saccharomycodales</taxon>
        <taxon>Saccharomycodaceae</taxon>
        <taxon>Hanseniaspora</taxon>
    </lineage>
</organism>
<feature type="region of interest" description="Disordered" evidence="9">
    <location>
        <begin position="367"/>
        <end position="435"/>
    </location>
</feature>
<sequence length="435" mass="51689">MIENDIHIQSLLNRLHLGNYNRYKLRRLFFRLVTLITSLLFLGFLVVSPLDILTHAAKKQQFLEFFITIGGIVAIFVLNLYWFFYRYFTSKQILKYNPKMYIPIFTQSIISDEEATKKDKYKFLLINPNLYMLTMENFDLMPKLQYYFNYNKDKIVFNKGISPPKKTFDNFKLYNNLNHSDNPQIDIEKKNIQDMLPYLTNYSSVIEAFSQDLKLFTLAGQNPQYWKMKELNEMNMFDKTGLTYLEYLRLLSFECKQYNVDTNNFDFKAFLKLYNTLKFGNTTSSLTNITESDFVKFMRMVIDFYKIKQSLDDAKYNKLRNTGDYQNFYRNKESFLQEDNFLLSQPNRPNNNKDSISDGSAGYDYFKNHDTNSSDDSPMFDLDYSDDNDDNDDLEQINNIRSLSMHKSYNSGTEQKPKLEARLSDIKLKPIKKRK</sequence>
<evidence type="ECO:0000256" key="3">
    <source>
        <dbReference type="ARBA" id="ARBA00005550"/>
    </source>
</evidence>
<evidence type="ECO:0000256" key="9">
    <source>
        <dbReference type="SAM" id="MobiDB-lite"/>
    </source>
</evidence>
<dbReference type="GO" id="GO:0016020">
    <property type="term" value="C:membrane"/>
    <property type="evidence" value="ECO:0007669"/>
    <property type="project" value="UniProtKB-SubCell"/>
</dbReference>
<evidence type="ECO:0000313" key="10">
    <source>
        <dbReference type="EMBL" id="OEJ87867.1"/>
    </source>
</evidence>
<comment type="similarity">
    <text evidence="3 8">Belongs to the DLT1 family.</text>
</comment>
<keyword evidence="11" id="KW-1185">Reference proteome</keyword>
<accession>A0A1E5RLU0</accession>
<keyword evidence="7 8" id="KW-0472">Membrane</keyword>
<evidence type="ECO:0000256" key="6">
    <source>
        <dbReference type="ARBA" id="ARBA00022989"/>
    </source>
</evidence>
<dbReference type="PANTHER" id="PTHR40021:SF1">
    <property type="entry name" value="DEFECT AT LOW TEMPERATURE PROTEIN 1"/>
    <property type="match status" value="1"/>
</dbReference>
<comment type="caution">
    <text evidence="10">The sequence shown here is derived from an EMBL/GenBank/DDBJ whole genome shotgun (WGS) entry which is preliminary data.</text>
</comment>
<protein>
    <recommendedName>
        <fullName evidence="4 8">Defect at low temperature protein 1</fullName>
    </recommendedName>
</protein>
<feature type="compositionally biased region" description="Polar residues" evidence="9">
    <location>
        <begin position="396"/>
        <end position="414"/>
    </location>
</feature>
<keyword evidence="5 8" id="KW-0812">Transmembrane</keyword>
<dbReference type="EMBL" id="LPNL01000004">
    <property type="protein sequence ID" value="OEJ87867.1"/>
    <property type="molecule type" value="Genomic_DNA"/>
</dbReference>
<gene>
    <name evidence="8" type="primary">DLT1</name>
    <name evidence="10" type="ORF">AWRI3578_g1585</name>
</gene>
<feature type="transmembrane region" description="Helical" evidence="8">
    <location>
        <begin position="28"/>
        <end position="50"/>
    </location>
</feature>
<comment type="subcellular location">
    <subcellularLocation>
        <location evidence="2 8">Membrane</location>
        <topology evidence="2 8">Multi-pass membrane protein</topology>
    </subcellularLocation>
</comment>
<evidence type="ECO:0000256" key="1">
    <source>
        <dbReference type="ARBA" id="ARBA00002489"/>
    </source>
</evidence>
<dbReference type="AlphaFoldDB" id="A0A1E5RLU0"/>
<feature type="transmembrane region" description="Helical" evidence="8">
    <location>
        <begin position="62"/>
        <end position="85"/>
    </location>
</feature>
<proteinExistence type="inferred from homology"/>
<dbReference type="PANTHER" id="PTHR40021">
    <property type="entry name" value="DEFECT AT LOW TEMPERATURE PROTEIN 1"/>
    <property type="match status" value="1"/>
</dbReference>
<evidence type="ECO:0000313" key="11">
    <source>
        <dbReference type="Proteomes" id="UP000095605"/>
    </source>
</evidence>
<evidence type="ECO:0000256" key="8">
    <source>
        <dbReference type="RuleBase" id="RU367100"/>
    </source>
</evidence>
<comment type="function">
    <text evidence="1 8">Required for growth under high-pressure and low-temperature conditions.</text>
</comment>
<dbReference type="OrthoDB" id="3972268at2759"/>
<feature type="compositionally biased region" description="Polar residues" evidence="9">
    <location>
        <begin position="342"/>
        <end position="358"/>
    </location>
</feature>
<name>A0A1E5RLU0_9ASCO</name>
<evidence type="ECO:0000256" key="7">
    <source>
        <dbReference type="ARBA" id="ARBA00023136"/>
    </source>
</evidence>
<feature type="region of interest" description="Disordered" evidence="9">
    <location>
        <begin position="342"/>
        <end position="361"/>
    </location>
</feature>
<dbReference type="InterPro" id="IPR038869">
    <property type="entry name" value="DLT1"/>
</dbReference>
<evidence type="ECO:0000256" key="2">
    <source>
        <dbReference type="ARBA" id="ARBA00004141"/>
    </source>
</evidence>
<evidence type="ECO:0000256" key="5">
    <source>
        <dbReference type="ARBA" id="ARBA00022692"/>
    </source>
</evidence>
<reference evidence="11" key="1">
    <citation type="journal article" date="2016" name="Genome Announc.">
        <title>Genome sequences of three species of Hanseniaspora isolated from spontaneous wine fermentations.</title>
        <authorList>
            <person name="Sternes P.R."/>
            <person name="Lee D."/>
            <person name="Kutyna D.R."/>
            <person name="Borneman A.R."/>
        </authorList>
    </citation>
    <scope>NUCLEOTIDE SEQUENCE [LARGE SCALE GENOMIC DNA]</scope>
    <source>
        <strain evidence="11">AWRI3578</strain>
    </source>
</reference>
<dbReference type="Proteomes" id="UP000095605">
    <property type="component" value="Unassembled WGS sequence"/>
</dbReference>
<feature type="compositionally biased region" description="Acidic residues" evidence="9">
    <location>
        <begin position="383"/>
        <end position="395"/>
    </location>
</feature>
<evidence type="ECO:0000256" key="4">
    <source>
        <dbReference type="ARBA" id="ARBA00021353"/>
    </source>
</evidence>
<feature type="compositionally biased region" description="Basic and acidic residues" evidence="9">
    <location>
        <begin position="415"/>
        <end position="428"/>
    </location>
</feature>